<keyword evidence="1" id="KW-1133">Transmembrane helix</keyword>
<organism evidence="3 4">
    <name type="scientific">Microlunatus ginsengisoli</name>
    <dbReference type="NCBI Taxonomy" id="363863"/>
    <lineage>
        <taxon>Bacteria</taxon>
        <taxon>Bacillati</taxon>
        <taxon>Actinomycetota</taxon>
        <taxon>Actinomycetes</taxon>
        <taxon>Propionibacteriales</taxon>
        <taxon>Propionibacteriaceae</taxon>
        <taxon>Microlunatus</taxon>
    </lineage>
</organism>
<dbReference type="SMART" id="SM00464">
    <property type="entry name" value="LON"/>
    <property type="match status" value="1"/>
</dbReference>
<keyword evidence="1" id="KW-0472">Membrane</keyword>
<evidence type="ECO:0000259" key="2">
    <source>
        <dbReference type="PROSITE" id="PS51787"/>
    </source>
</evidence>
<protein>
    <recommendedName>
        <fullName evidence="2">Lon N-terminal domain-containing protein</fullName>
    </recommendedName>
</protein>
<reference evidence="4" key="1">
    <citation type="journal article" date="2019" name="Int. J. Syst. Evol. Microbiol.">
        <title>The Global Catalogue of Microorganisms (GCM) 10K type strain sequencing project: providing services to taxonomists for standard genome sequencing and annotation.</title>
        <authorList>
            <consortium name="The Broad Institute Genomics Platform"/>
            <consortium name="The Broad Institute Genome Sequencing Center for Infectious Disease"/>
            <person name="Wu L."/>
            <person name="Ma J."/>
        </authorList>
    </citation>
    <scope>NUCLEOTIDE SEQUENCE [LARGE SCALE GENOMIC DNA]</scope>
    <source>
        <strain evidence="4">JCM 16929</strain>
    </source>
</reference>
<evidence type="ECO:0000313" key="3">
    <source>
        <dbReference type="EMBL" id="GAA3615465.1"/>
    </source>
</evidence>
<feature type="domain" description="Lon N-terminal" evidence="2">
    <location>
        <begin position="12"/>
        <end position="206"/>
    </location>
</feature>
<gene>
    <name evidence="3" type="ORF">GCM10022236_16850</name>
</gene>
<keyword evidence="1" id="KW-0812">Transmembrane</keyword>
<dbReference type="EMBL" id="BAABAB010000010">
    <property type="protein sequence ID" value="GAA3615465.1"/>
    <property type="molecule type" value="Genomic_DNA"/>
</dbReference>
<keyword evidence="4" id="KW-1185">Reference proteome</keyword>
<proteinExistence type="predicted"/>
<dbReference type="Proteomes" id="UP001501490">
    <property type="component" value="Unassembled WGS sequence"/>
</dbReference>
<sequence length="215" mass="23880">MRGRLSWLAWGVATLPMFPLGSVLFPNMPLRLRVFEERYLVMLSEMLKHERGEFGVVLIERGHEVGGGEHRFDVGTTAEITELGSQEGIVGLQAQGHRRFRVVEWLRDDPHPSAVVTELADFDWDPALEPRLHEAERTVRQALAAASEFVESSWPPDVVLADEPVPRLWQLAGISPIGPMDQLSLLGAASLTELVERLIELTGEAAATYGAPWPD</sequence>
<accession>A0ABP6ZNL0</accession>
<dbReference type="PANTHER" id="PTHR46732:SF8">
    <property type="entry name" value="ATP-DEPENDENT PROTEASE LA (LON) DOMAIN PROTEIN"/>
    <property type="match status" value="1"/>
</dbReference>
<feature type="transmembrane region" description="Helical" evidence="1">
    <location>
        <begin position="6"/>
        <end position="25"/>
    </location>
</feature>
<comment type="caution">
    <text evidence="3">The sequence shown here is derived from an EMBL/GenBank/DDBJ whole genome shotgun (WGS) entry which is preliminary data.</text>
</comment>
<dbReference type="Gene3D" id="2.30.130.40">
    <property type="entry name" value="LON domain-like"/>
    <property type="match status" value="1"/>
</dbReference>
<dbReference type="InterPro" id="IPR015947">
    <property type="entry name" value="PUA-like_sf"/>
</dbReference>
<evidence type="ECO:0000256" key="1">
    <source>
        <dbReference type="SAM" id="Phobius"/>
    </source>
</evidence>
<dbReference type="Pfam" id="PF02190">
    <property type="entry name" value="LON_substr_bdg"/>
    <property type="match status" value="1"/>
</dbReference>
<dbReference type="PROSITE" id="PS51787">
    <property type="entry name" value="LON_N"/>
    <property type="match status" value="1"/>
</dbReference>
<evidence type="ECO:0000313" key="4">
    <source>
        <dbReference type="Proteomes" id="UP001501490"/>
    </source>
</evidence>
<dbReference type="InterPro" id="IPR003111">
    <property type="entry name" value="Lon_prtase_N"/>
</dbReference>
<dbReference type="SUPFAM" id="SSF88697">
    <property type="entry name" value="PUA domain-like"/>
    <property type="match status" value="1"/>
</dbReference>
<dbReference type="PANTHER" id="PTHR46732">
    <property type="entry name" value="ATP-DEPENDENT PROTEASE LA (LON) DOMAIN PROTEIN"/>
    <property type="match status" value="1"/>
</dbReference>
<dbReference type="InterPro" id="IPR046336">
    <property type="entry name" value="Lon_prtase_N_sf"/>
</dbReference>
<name>A0ABP6ZNL0_9ACTN</name>